<sequence length="170" mass="18619">MLLTNTIIAPITALAALLPFAAALPKPAANDDSIPYEIVNAEKGEEVHDTHLTKRWDDGHGPISRSSGYFSVVFVGERPAGPKSKLVIKGEGWEKKANLNCDKEWTSITSPLPWTIDIHTGNACGSYWAVGYAFDNVWIKYSGEFLNVPSETRCGDVGQGNWSRRCIIKA</sequence>
<keyword evidence="1" id="KW-0732">Signal</keyword>
<evidence type="ECO:0000313" key="3">
    <source>
        <dbReference type="Proteomes" id="UP000605986"/>
    </source>
</evidence>
<accession>A0A8H4KMI4</accession>
<feature type="signal peptide" evidence="1">
    <location>
        <begin position="1"/>
        <end position="23"/>
    </location>
</feature>
<feature type="chain" id="PRO_5034841302" evidence="1">
    <location>
        <begin position="24"/>
        <end position="170"/>
    </location>
</feature>
<comment type="caution">
    <text evidence="2">The sequence shown here is derived from an EMBL/GenBank/DDBJ whole genome shotgun (WGS) entry which is preliminary data.</text>
</comment>
<gene>
    <name evidence="2" type="ORF">F53441_4243</name>
</gene>
<reference evidence="2" key="1">
    <citation type="submission" date="2020-01" db="EMBL/GenBank/DDBJ databases">
        <title>Identification and distribution of gene clusters putatively required for synthesis of sphingolipid metabolism inhibitors in phylogenetically diverse species of the filamentous fungus Fusarium.</title>
        <authorList>
            <person name="Kim H.-S."/>
            <person name="Busman M."/>
            <person name="Brown D.W."/>
            <person name="Divon H."/>
            <person name="Uhlig S."/>
            <person name="Proctor R.H."/>
        </authorList>
    </citation>
    <scope>NUCLEOTIDE SEQUENCE</scope>
    <source>
        <strain evidence="2">NRRL 53441</strain>
    </source>
</reference>
<protein>
    <submittedName>
        <fullName evidence="2">Uncharacterized protein</fullName>
    </submittedName>
</protein>
<keyword evidence="3" id="KW-1185">Reference proteome</keyword>
<proteinExistence type="predicted"/>
<organism evidence="2 3">
    <name type="scientific">Fusarium austroafricanum</name>
    <dbReference type="NCBI Taxonomy" id="2364996"/>
    <lineage>
        <taxon>Eukaryota</taxon>
        <taxon>Fungi</taxon>
        <taxon>Dikarya</taxon>
        <taxon>Ascomycota</taxon>
        <taxon>Pezizomycotina</taxon>
        <taxon>Sordariomycetes</taxon>
        <taxon>Hypocreomycetidae</taxon>
        <taxon>Hypocreales</taxon>
        <taxon>Nectriaceae</taxon>
        <taxon>Fusarium</taxon>
        <taxon>Fusarium concolor species complex</taxon>
    </lineage>
</organism>
<name>A0A8H4KMI4_9HYPO</name>
<dbReference type="EMBL" id="JAADJG010000165">
    <property type="protein sequence ID" value="KAF4453012.1"/>
    <property type="molecule type" value="Genomic_DNA"/>
</dbReference>
<dbReference type="Proteomes" id="UP000605986">
    <property type="component" value="Unassembled WGS sequence"/>
</dbReference>
<dbReference type="AlphaFoldDB" id="A0A8H4KMI4"/>
<dbReference type="OrthoDB" id="4566586at2759"/>
<evidence type="ECO:0000256" key="1">
    <source>
        <dbReference type="SAM" id="SignalP"/>
    </source>
</evidence>
<evidence type="ECO:0000313" key="2">
    <source>
        <dbReference type="EMBL" id="KAF4453012.1"/>
    </source>
</evidence>